<evidence type="ECO:0000313" key="3">
    <source>
        <dbReference type="Proteomes" id="UP000249794"/>
    </source>
</evidence>
<protein>
    <recommendedName>
        <fullName evidence="1">M23ase beta-sheet core domain-containing protein</fullName>
    </recommendedName>
</protein>
<organism evidence="2 3">
    <name type="scientific">Phormidesmis priestleyi</name>
    <dbReference type="NCBI Taxonomy" id="268141"/>
    <lineage>
        <taxon>Bacteria</taxon>
        <taxon>Bacillati</taxon>
        <taxon>Cyanobacteriota</taxon>
        <taxon>Cyanophyceae</taxon>
        <taxon>Leptolyngbyales</taxon>
        <taxon>Leptolyngbyaceae</taxon>
        <taxon>Phormidesmis</taxon>
    </lineage>
</organism>
<reference evidence="2 3" key="2">
    <citation type="submission" date="2018-06" db="EMBL/GenBank/DDBJ databases">
        <title>Metagenomic assembly of (sub)arctic Cyanobacteria and their associated microbiome from non-axenic cultures.</title>
        <authorList>
            <person name="Baurain D."/>
        </authorList>
    </citation>
    <scope>NUCLEOTIDE SEQUENCE [LARGE SCALE GENOMIC DNA]</scope>
    <source>
        <strain evidence="2">ULC027bin1</strain>
    </source>
</reference>
<dbReference type="Gene3D" id="2.70.70.10">
    <property type="entry name" value="Glucose Permease (Domain IIA)"/>
    <property type="match status" value="1"/>
</dbReference>
<dbReference type="Pfam" id="PF01551">
    <property type="entry name" value="Peptidase_M23"/>
    <property type="match status" value="1"/>
</dbReference>
<dbReference type="InterPro" id="IPR011055">
    <property type="entry name" value="Dup_hybrid_motif"/>
</dbReference>
<accession>A0A2W4XM37</accession>
<dbReference type="EMBL" id="QBMP01000041">
    <property type="protein sequence ID" value="PZO58014.1"/>
    <property type="molecule type" value="Genomic_DNA"/>
</dbReference>
<dbReference type="InterPro" id="IPR050570">
    <property type="entry name" value="Cell_wall_metabolism_enzyme"/>
</dbReference>
<dbReference type="PANTHER" id="PTHR21666:SF270">
    <property type="entry name" value="MUREIN HYDROLASE ACTIVATOR ENVC"/>
    <property type="match status" value="1"/>
</dbReference>
<comment type="caution">
    <text evidence="2">The sequence shown here is derived from an EMBL/GenBank/DDBJ whole genome shotgun (WGS) entry which is preliminary data.</text>
</comment>
<dbReference type="Proteomes" id="UP000249794">
    <property type="component" value="Unassembled WGS sequence"/>
</dbReference>
<dbReference type="AlphaFoldDB" id="A0A2W4XM37"/>
<dbReference type="PANTHER" id="PTHR21666">
    <property type="entry name" value="PEPTIDASE-RELATED"/>
    <property type="match status" value="1"/>
</dbReference>
<name>A0A2W4XM37_9CYAN</name>
<proteinExistence type="predicted"/>
<dbReference type="SUPFAM" id="SSF51261">
    <property type="entry name" value="Duplicated hybrid motif"/>
    <property type="match status" value="1"/>
</dbReference>
<gene>
    <name evidence="2" type="ORF">DCF15_06015</name>
</gene>
<evidence type="ECO:0000259" key="1">
    <source>
        <dbReference type="Pfam" id="PF01551"/>
    </source>
</evidence>
<sequence>MTFNSLPAYEKAGSIASAGDLAVELGYDPKRDWLPGDLPAEVFTLGDFQSSLQAEKLNLNQIAQLSGLDIPSLRIADIPFLQGATLSELLDAVPSLGAFTLKEIPALADIIGGDLEQTLAKVISLDSVIGDLKISEYLGDFSILEIPNLDLTALGNFANWQTLAIAEIPGLADIELGALSDVMATFNGVTAMHDVTYGPKEHRTTLTKFSITGSDQVGFEVQCAQERGCSNLELEGPGRMHGAQWIAGGDGQGQQMVEGGRGLLGIINSGEEPTGRHPFGKAFKIVLTKTTESKGTGEFGLYFNICVKGAFYDLGCTPYFLGPIPMPLLNTKEKGMVITGLLDGQGGATSGIEAPEAWEDLRPETPPEVADFIKANTPSGSSFGGGLCGEGPGGIDYKALADAYKTIESNIDNYDSVGPYTYGGEGGRGQPLWGYALGRYQYMTYREDIRAIIMPKAGGAQFLAKADRGGGVSVADLNKYFPPEAQDDFFRKDQNDLIKQAIGEGFEGEALLGRVGELHHGGTGASVGSKPNYSNKLIAAYNRIIASEGVSECGKSSGNFINPMPSGTFTSPYGWRIHPIYGTSKLHTGQDIGAPQGTPIIASDGGVVVSAAYTGGYGNFIIIEHKPGVRTRYAHLSKYNVKAGDQVSQGDVIGFCGSTGGSTGPHLHFEIQMNGSLVDPYPLVDW</sequence>
<evidence type="ECO:0000313" key="2">
    <source>
        <dbReference type="EMBL" id="PZO58014.1"/>
    </source>
</evidence>
<reference evidence="3" key="1">
    <citation type="submission" date="2018-04" db="EMBL/GenBank/DDBJ databases">
        <authorList>
            <person name="Cornet L."/>
        </authorList>
    </citation>
    <scope>NUCLEOTIDE SEQUENCE [LARGE SCALE GENOMIC DNA]</scope>
</reference>
<dbReference type="GO" id="GO:0004222">
    <property type="term" value="F:metalloendopeptidase activity"/>
    <property type="evidence" value="ECO:0007669"/>
    <property type="project" value="TreeGrafter"/>
</dbReference>
<dbReference type="InterPro" id="IPR016047">
    <property type="entry name" value="M23ase_b-sheet_dom"/>
</dbReference>
<dbReference type="CDD" id="cd12797">
    <property type="entry name" value="M23_peptidase"/>
    <property type="match status" value="1"/>
</dbReference>
<feature type="domain" description="M23ase beta-sheet core" evidence="1">
    <location>
        <begin position="586"/>
        <end position="680"/>
    </location>
</feature>